<feature type="region of interest" description="Disordered" evidence="1">
    <location>
        <begin position="13"/>
        <end position="86"/>
    </location>
</feature>
<comment type="caution">
    <text evidence="2">The sequence shown here is derived from an EMBL/GenBank/DDBJ whole genome shotgun (WGS) entry which is preliminary data.</text>
</comment>
<dbReference type="EMBL" id="JADKCH010000033">
    <property type="protein sequence ID" value="MBK8573914.1"/>
    <property type="molecule type" value="Genomic_DNA"/>
</dbReference>
<evidence type="ECO:0000313" key="2">
    <source>
        <dbReference type="EMBL" id="MBK8573914.1"/>
    </source>
</evidence>
<dbReference type="Proteomes" id="UP000709959">
    <property type="component" value="Unassembled WGS sequence"/>
</dbReference>
<organism evidence="2 3">
    <name type="scientific">Candidatus Geothrix odensensis</name>
    <dbReference type="NCBI Taxonomy" id="2954440"/>
    <lineage>
        <taxon>Bacteria</taxon>
        <taxon>Pseudomonadati</taxon>
        <taxon>Acidobacteriota</taxon>
        <taxon>Holophagae</taxon>
        <taxon>Holophagales</taxon>
        <taxon>Holophagaceae</taxon>
        <taxon>Geothrix</taxon>
    </lineage>
</organism>
<gene>
    <name evidence="2" type="ORF">IPN91_15130</name>
</gene>
<evidence type="ECO:0000256" key="1">
    <source>
        <dbReference type="SAM" id="MobiDB-lite"/>
    </source>
</evidence>
<evidence type="ECO:0000313" key="3">
    <source>
        <dbReference type="Proteomes" id="UP000709959"/>
    </source>
</evidence>
<accession>A0A936F4D3</accession>
<sequence length="278" mass="30110">MTAVAVLALTSAICGASPQSEQDRRVTPRPQGPVGGRVMPDKPRPVTPSSATSGRDTTRRPSGPRTMEMEPRPGPAPRVTGVSLHPGTRVVVPPAWDRCTSMPTLGYWRGRDLMAEIQWLSRRGFIPVSPIGDSVDLLTDYVQTPAGWRAYGISVPAGGTVQIEVQHPKTAWFRLMLVDKWGTPGPGMLQAAIAHQPVMVTYKNPKDEATAIYVIVDDPAWWSDAKDPYTLAIRRNWDPAKTDLSRVKMVAGLWGASPSVSAEFRGPSLTGPAVSRSP</sequence>
<name>A0A936F4D3_9BACT</name>
<protein>
    <submittedName>
        <fullName evidence="2">Uncharacterized protein</fullName>
    </submittedName>
</protein>
<proteinExistence type="predicted"/>
<reference evidence="2 3" key="1">
    <citation type="submission" date="2020-10" db="EMBL/GenBank/DDBJ databases">
        <title>Connecting structure to function with the recovery of over 1000 high-quality activated sludge metagenome-assembled genomes encoding full-length rRNA genes using long-read sequencing.</title>
        <authorList>
            <person name="Singleton C.M."/>
            <person name="Petriglieri F."/>
            <person name="Kristensen J.M."/>
            <person name="Kirkegaard R.H."/>
            <person name="Michaelsen T.Y."/>
            <person name="Andersen M.H."/>
            <person name="Karst S.M."/>
            <person name="Dueholm M.S."/>
            <person name="Nielsen P.H."/>
            <person name="Albertsen M."/>
        </authorList>
    </citation>
    <scope>NUCLEOTIDE SEQUENCE [LARGE SCALE GENOMIC DNA]</scope>
    <source>
        <strain evidence="2">OdNE_18-Q3-R46-58_MAXAC.008</strain>
    </source>
</reference>
<dbReference type="AlphaFoldDB" id="A0A936F4D3"/>